<gene>
    <name evidence="2" type="ORF">SAMN05660653_00649</name>
</gene>
<sequence>MEKLALWDCGMEESPRKAAGMDRRRKSDRRNGLDRRQAGERRAFPDLQLPDECRASMCRNCPCTLRSGKDRRDNTERRGTYKPKPSVMFALTDDEIRFLLGTS</sequence>
<dbReference type="Proteomes" id="UP000198771">
    <property type="component" value="Unassembled WGS sequence"/>
</dbReference>
<proteinExistence type="predicted"/>
<reference evidence="2 3" key="1">
    <citation type="submission" date="2016-10" db="EMBL/GenBank/DDBJ databases">
        <authorList>
            <person name="de Groot N.N."/>
        </authorList>
    </citation>
    <scope>NUCLEOTIDE SEQUENCE [LARGE SCALE GENOMIC DNA]</scope>
    <source>
        <strain evidence="2 3">ASO4-2</strain>
    </source>
</reference>
<dbReference type="EMBL" id="FMXO01000003">
    <property type="protein sequence ID" value="SDB13258.1"/>
    <property type="molecule type" value="Genomic_DNA"/>
</dbReference>
<evidence type="ECO:0000313" key="3">
    <source>
        <dbReference type="Proteomes" id="UP000198771"/>
    </source>
</evidence>
<protein>
    <submittedName>
        <fullName evidence="2">Uncharacterized protein</fullName>
    </submittedName>
</protein>
<organism evidence="2 3">
    <name type="scientific">Desulfonatronum thiosulfatophilum</name>
    <dbReference type="NCBI Taxonomy" id="617002"/>
    <lineage>
        <taxon>Bacteria</taxon>
        <taxon>Pseudomonadati</taxon>
        <taxon>Thermodesulfobacteriota</taxon>
        <taxon>Desulfovibrionia</taxon>
        <taxon>Desulfovibrionales</taxon>
        <taxon>Desulfonatronaceae</taxon>
        <taxon>Desulfonatronum</taxon>
    </lineage>
</organism>
<dbReference type="AlphaFoldDB" id="A0A1G6AY07"/>
<evidence type="ECO:0000256" key="1">
    <source>
        <dbReference type="SAM" id="MobiDB-lite"/>
    </source>
</evidence>
<feature type="compositionally biased region" description="Basic and acidic residues" evidence="1">
    <location>
        <begin position="13"/>
        <end position="22"/>
    </location>
</feature>
<name>A0A1G6AY07_9BACT</name>
<accession>A0A1G6AY07</accession>
<feature type="region of interest" description="Disordered" evidence="1">
    <location>
        <begin position="1"/>
        <end position="43"/>
    </location>
</feature>
<keyword evidence="3" id="KW-1185">Reference proteome</keyword>
<feature type="compositionally biased region" description="Basic and acidic residues" evidence="1">
    <location>
        <begin position="29"/>
        <end position="43"/>
    </location>
</feature>
<evidence type="ECO:0000313" key="2">
    <source>
        <dbReference type="EMBL" id="SDB13258.1"/>
    </source>
</evidence>